<evidence type="ECO:0000256" key="1">
    <source>
        <dbReference type="ARBA" id="ARBA00023125"/>
    </source>
</evidence>
<dbReference type="GO" id="GO:0006310">
    <property type="term" value="P:DNA recombination"/>
    <property type="evidence" value="ECO:0007669"/>
    <property type="project" value="UniProtKB-KW"/>
</dbReference>
<dbReference type="AlphaFoldDB" id="A0A1I4YXR9"/>
<dbReference type="Pfam" id="PF02735">
    <property type="entry name" value="Ku"/>
    <property type="match status" value="1"/>
</dbReference>
<dbReference type="InterPro" id="IPR016194">
    <property type="entry name" value="SPOC-like_C_dom_sf"/>
</dbReference>
<comment type="subunit">
    <text evidence="2">Homodimer. Interacts with LigD.</text>
</comment>
<evidence type="ECO:0000313" key="5">
    <source>
        <dbReference type="Proteomes" id="UP000199153"/>
    </source>
</evidence>
<dbReference type="PIRSF" id="PIRSF006493">
    <property type="entry name" value="Prok_Ku"/>
    <property type="match status" value="1"/>
</dbReference>
<dbReference type="SMART" id="SM00559">
    <property type="entry name" value="Ku78"/>
    <property type="match status" value="1"/>
</dbReference>
<keyword evidence="2" id="KW-0233">DNA recombination</keyword>
<dbReference type="GO" id="GO:0006303">
    <property type="term" value="P:double-strand break repair via nonhomologous end joining"/>
    <property type="evidence" value="ECO:0007669"/>
    <property type="project" value="UniProtKB-UniRule"/>
</dbReference>
<comment type="similarity">
    <text evidence="2">Belongs to the prokaryotic Ku family.</text>
</comment>
<dbReference type="Gene3D" id="2.40.290.10">
    <property type="match status" value="1"/>
</dbReference>
<accession>A0A1I4YXR9</accession>
<reference evidence="4 5" key="1">
    <citation type="submission" date="2016-10" db="EMBL/GenBank/DDBJ databases">
        <authorList>
            <person name="de Groot N.N."/>
        </authorList>
    </citation>
    <scope>NUCLEOTIDE SEQUENCE [LARGE SCALE GENOMIC DNA]</scope>
    <source>
        <strain evidence="4 5">DSM 17794</strain>
    </source>
</reference>
<dbReference type="InterPro" id="IPR009187">
    <property type="entry name" value="Prok_Ku"/>
</dbReference>
<dbReference type="Proteomes" id="UP000199153">
    <property type="component" value="Unassembled WGS sequence"/>
</dbReference>
<comment type="function">
    <text evidence="2">With LigD forms a non-homologous end joining (NHEJ) DNA repair enzyme, which repairs dsDNA breaks with reduced fidelity. Binds linear dsDNA with 5'- and 3'- overhangs but not closed circular dsDNA nor ssDNA. Recruits and stimulates the ligase activity of LigD.</text>
</comment>
<dbReference type="OrthoDB" id="9795084at2"/>
<evidence type="ECO:0000313" key="4">
    <source>
        <dbReference type="EMBL" id="SFN42801.1"/>
    </source>
</evidence>
<evidence type="ECO:0000256" key="2">
    <source>
        <dbReference type="HAMAP-Rule" id="MF_01875"/>
    </source>
</evidence>
<sequence>MRSIWNGSISFGLVSIPVKLYSGSEDRRIELDMLDKHDNARIRYKRVNEETGKEVEWKDIVKGFKKGDAYVVLEKKDFDNANLKKSKTIDIEEFIGEDEVAEVLYKKPYFLEPQKEGGKSYNLLRDALKKTEKLGVATFVMRQKEHLALVGVYKKALVLHVIRFSDEIRDTEELKLPKTKVTKKEVDMAISLIEQHTTKFKLDKFKDVYNDQLMKIIESKSTGKKIKTEDFESKPTPAKDLMAQLKASLEKKKKKAS</sequence>
<dbReference type="GO" id="GO:0003690">
    <property type="term" value="F:double-stranded DNA binding"/>
    <property type="evidence" value="ECO:0007669"/>
    <property type="project" value="UniProtKB-UniRule"/>
</dbReference>
<evidence type="ECO:0000259" key="3">
    <source>
        <dbReference type="SMART" id="SM00559"/>
    </source>
</evidence>
<dbReference type="InterPro" id="IPR006164">
    <property type="entry name" value="DNA_bd_Ku70/Ku80"/>
</dbReference>
<dbReference type="STRING" id="287099.SAMN05660413_01022"/>
<protein>
    <recommendedName>
        <fullName evidence="2">Non-homologous end joining protein Ku</fullName>
    </recommendedName>
</protein>
<dbReference type="PANTHER" id="PTHR41251:SF1">
    <property type="entry name" value="NON-HOMOLOGOUS END JOINING PROTEIN KU"/>
    <property type="match status" value="1"/>
</dbReference>
<organism evidence="4 5">
    <name type="scientific">Salegentibacter flavus</name>
    <dbReference type="NCBI Taxonomy" id="287099"/>
    <lineage>
        <taxon>Bacteria</taxon>
        <taxon>Pseudomonadati</taxon>
        <taxon>Bacteroidota</taxon>
        <taxon>Flavobacteriia</taxon>
        <taxon>Flavobacteriales</taxon>
        <taxon>Flavobacteriaceae</taxon>
        <taxon>Salegentibacter</taxon>
    </lineage>
</organism>
<keyword evidence="1 2" id="KW-0238">DNA-binding</keyword>
<dbReference type="HAMAP" id="MF_01875">
    <property type="entry name" value="Prokaryotic_Ku"/>
    <property type="match status" value="1"/>
</dbReference>
<keyword evidence="2" id="KW-0227">DNA damage</keyword>
<dbReference type="PANTHER" id="PTHR41251">
    <property type="entry name" value="NON-HOMOLOGOUS END JOINING PROTEIN KU"/>
    <property type="match status" value="1"/>
</dbReference>
<gene>
    <name evidence="2" type="primary">ku</name>
    <name evidence="4" type="ORF">SAMN05660413_01022</name>
</gene>
<keyword evidence="2" id="KW-0234">DNA repair</keyword>
<dbReference type="EMBL" id="FOVL01000004">
    <property type="protein sequence ID" value="SFN42801.1"/>
    <property type="molecule type" value="Genomic_DNA"/>
</dbReference>
<feature type="domain" description="Ku" evidence="3">
    <location>
        <begin position="52"/>
        <end position="179"/>
    </location>
</feature>
<proteinExistence type="inferred from homology"/>
<keyword evidence="5" id="KW-1185">Reference proteome</keyword>
<dbReference type="SUPFAM" id="SSF100939">
    <property type="entry name" value="SPOC domain-like"/>
    <property type="match status" value="1"/>
</dbReference>
<dbReference type="NCBIfam" id="TIGR02772">
    <property type="entry name" value="Ku_bact"/>
    <property type="match status" value="1"/>
</dbReference>
<name>A0A1I4YXR9_9FLAO</name>
<dbReference type="RefSeq" id="WP_093406713.1">
    <property type="nucleotide sequence ID" value="NZ_FOVL01000004.1"/>
</dbReference>